<keyword evidence="9" id="KW-1185">Reference proteome</keyword>
<evidence type="ECO:0000256" key="4">
    <source>
        <dbReference type="PIRSR" id="PIRSR637359-2"/>
    </source>
</evidence>
<dbReference type="Gene3D" id="3.40.50.300">
    <property type="entry name" value="P-loop containing nucleotide triphosphate hydrolases"/>
    <property type="match status" value="1"/>
</dbReference>
<dbReference type="InterPro" id="IPR037359">
    <property type="entry name" value="NST/OST"/>
</dbReference>
<feature type="compositionally biased region" description="Low complexity" evidence="5">
    <location>
        <begin position="101"/>
        <end position="110"/>
    </location>
</feature>
<gene>
    <name evidence="8" type="ORF">Rsub_01685</name>
</gene>
<keyword evidence="6" id="KW-1133">Transmembrane helix</keyword>
<dbReference type="OrthoDB" id="411451at2759"/>
<feature type="region of interest" description="Disordered" evidence="5">
    <location>
        <begin position="47"/>
        <end position="110"/>
    </location>
</feature>
<feature type="compositionally biased region" description="Gly residues" evidence="5">
    <location>
        <begin position="48"/>
        <end position="64"/>
    </location>
</feature>
<organism evidence="8 9">
    <name type="scientific">Raphidocelis subcapitata</name>
    <dbReference type="NCBI Taxonomy" id="307507"/>
    <lineage>
        <taxon>Eukaryota</taxon>
        <taxon>Viridiplantae</taxon>
        <taxon>Chlorophyta</taxon>
        <taxon>core chlorophytes</taxon>
        <taxon>Chlorophyceae</taxon>
        <taxon>CS clade</taxon>
        <taxon>Sphaeropleales</taxon>
        <taxon>Selenastraceae</taxon>
        <taxon>Raphidocelis</taxon>
    </lineage>
</organism>
<dbReference type="InterPro" id="IPR027417">
    <property type="entry name" value="P-loop_NTPase"/>
</dbReference>
<sequence length="634" mass="64455">MESAAANGPQPPGGGAAAPTPAPAPRPAPKLARADGGAPFVLLHVAADGGGSSSASGGCGGGRSGASSARTSGSGGGEGGQCQHHPAERPEAPPPPPPPRLHGAAAAGDAGARIEEFGTAAAAAPRTEIGGGGDGGSVASSDGGADGGVDAFVSGAPRAAAAAAKPAPRAAFAAAPLPRLHLSHEHPAVLAAESRPRPPAPPPRRPLRTLARVYLLSPLLLPLAAALWLAALAAGLAAALLVAPSLALARRLYWACPFIPYIWRGPARARFGRAGALLLRLQFEGAHCATVVGRLLSLPLRPYLPAFYIAGFPKCGTTSLAAYLRLHPDLAGIAGMPGHEALGKESHFFGGILGPAAAGARAAALYRSFFPTVLTAWWRAAARGAASLACFDATPTFACMPHVAARAAAVTPNAKVVFVVREPTAAVFSAETMLRGMGVPLPWSLAAPPGGGAGDDPEAAAGPQAALLRASWGAGLRGLGERRCGGWAGDAEHDALWAALASLPPDAPLPPGLPAAFYFRAGSYLRGAQYADRLAEWAAHFPPENLMVVDFRRLVEAPESVVREVLAFVGADGERYRFRRLPPGMATNYAGAKMHPATRAAVARRWFAASNTSLFRMLGVEGLPGWGAPFEGDA</sequence>
<keyword evidence="2" id="KW-0325">Glycoprotein</keyword>
<feature type="region of interest" description="Disordered" evidence="5">
    <location>
        <begin position="1"/>
        <end position="35"/>
    </location>
</feature>
<dbReference type="AlphaFoldDB" id="A0A2V0NMP7"/>
<name>A0A2V0NMP7_9CHLO</name>
<dbReference type="InParanoid" id="A0A2V0NMP7"/>
<feature type="transmembrane region" description="Helical" evidence="6">
    <location>
        <begin position="213"/>
        <end position="242"/>
    </location>
</feature>
<keyword evidence="6" id="KW-0472">Membrane</keyword>
<evidence type="ECO:0000256" key="3">
    <source>
        <dbReference type="PIRSR" id="PIRSR637359-1"/>
    </source>
</evidence>
<dbReference type="GO" id="GO:0008146">
    <property type="term" value="F:sulfotransferase activity"/>
    <property type="evidence" value="ECO:0007669"/>
    <property type="project" value="InterPro"/>
</dbReference>
<protein>
    <recommendedName>
        <fullName evidence="7">Sulfotransferase domain-containing protein</fullName>
    </recommendedName>
</protein>
<feature type="binding site" evidence="4">
    <location>
        <position position="421"/>
    </location>
    <ligand>
        <name>3'-phosphoadenylyl sulfate</name>
        <dbReference type="ChEBI" id="CHEBI:58339"/>
    </ligand>
</feature>
<evidence type="ECO:0000256" key="1">
    <source>
        <dbReference type="ARBA" id="ARBA00022679"/>
    </source>
</evidence>
<keyword evidence="6" id="KW-0812">Transmembrane</keyword>
<feature type="active site" description="For sulfotransferase activity" evidence="3">
    <location>
        <position position="314"/>
    </location>
</feature>
<comment type="caution">
    <text evidence="8">The sequence shown here is derived from an EMBL/GenBank/DDBJ whole genome shotgun (WGS) entry which is preliminary data.</text>
</comment>
<dbReference type="PANTHER" id="PTHR10605">
    <property type="entry name" value="HEPARAN SULFATE SULFOTRANSFERASE"/>
    <property type="match status" value="1"/>
</dbReference>
<reference evidence="8 9" key="1">
    <citation type="journal article" date="2018" name="Sci. Rep.">
        <title>Raphidocelis subcapitata (=Pseudokirchneriella subcapitata) provides an insight into genome evolution and environmental adaptations in the Sphaeropleales.</title>
        <authorList>
            <person name="Suzuki S."/>
            <person name="Yamaguchi H."/>
            <person name="Nakajima N."/>
            <person name="Kawachi M."/>
        </authorList>
    </citation>
    <scope>NUCLEOTIDE SEQUENCE [LARGE SCALE GENOMIC DNA]</scope>
    <source>
        <strain evidence="8 9">NIES-35</strain>
    </source>
</reference>
<evidence type="ECO:0000313" key="8">
    <source>
        <dbReference type="EMBL" id="GBF88784.1"/>
    </source>
</evidence>
<evidence type="ECO:0000256" key="5">
    <source>
        <dbReference type="SAM" id="MobiDB-lite"/>
    </source>
</evidence>
<dbReference type="EMBL" id="BDRX01000006">
    <property type="protein sequence ID" value="GBF88784.1"/>
    <property type="molecule type" value="Genomic_DNA"/>
</dbReference>
<evidence type="ECO:0000313" key="9">
    <source>
        <dbReference type="Proteomes" id="UP000247498"/>
    </source>
</evidence>
<dbReference type="SUPFAM" id="SSF52540">
    <property type="entry name" value="P-loop containing nucleoside triphosphate hydrolases"/>
    <property type="match status" value="1"/>
</dbReference>
<proteinExistence type="predicted"/>
<dbReference type="PANTHER" id="PTHR10605:SF56">
    <property type="entry name" value="BIFUNCTIONAL HEPARAN SULFATE N-DEACETYLASE_N-SULFOTRANSFERASE"/>
    <property type="match status" value="1"/>
</dbReference>
<feature type="domain" description="Sulfotransferase" evidence="7">
    <location>
        <begin position="307"/>
        <end position="572"/>
    </location>
</feature>
<dbReference type="Proteomes" id="UP000247498">
    <property type="component" value="Unassembled WGS sequence"/>
</dbReference>
<evidence type="ECO:0000259" key="7">
    <source>
        <dbReference type="Pfam" id="PF00685"/>
    </source>
</evidence>
<dbReference type="InterPro" id="IPR000863">
    <property type="entry name" value="Sulfotransferase_dom"/>
</dbReference>
<evidence type="ECO:0000256" key="2">
    <source>
        <dbReference type="ARBA" id="ARBA00023180"/>
    </source>
</evidence>
<feature type="binding site" evidence="4">
    <location>
        <position position="429"/>
    </location>
    <ligand>
        <name>3'-phosphoadenylyl sulfate</name>
        <dbReference type="ChEBI" id="CHEBI:58339"/>
    </ligand>
</feature>
<keyword evidence="1" id="KW-0808">Transferase</keyword>
<dbReference type="Pfam" id="PF00685">
    <property type="entry name" value="Sulfotransfer_1"/>
    <property type="match status" value="1"/>
</dbReference>
<evidence type="ECO:0000256" key="6">
    <source>
        <dbReference type="SAM" id="Phobius"/>
    </source>
</evidence>
<accession>A0A2V0NMP7</accession>